<dbReference type="PANTHER" id="PTHR43133">
    <property type="entry name" value="RNA POLYMERASE ECF-TYPE SIGMA FACTO"/>
    <property type="match status" value="1"/>
</dbReference>
<dbReference type="Proteomes" id="UP000266482">
    <property type="component" value="Unassembled WGS sequence"/>
</dbReference>
<dbReference type="InterPro" id="IPR039425">
    <property type="entry name" value="RNA_pol_sigma-70-like"/>
</dbReference>
<dbReference type="Gene3D" id="1.10.10.10">
    <property type="entry name" value="Winged helix-like DNA-binding domain superfamily/Winged helix DNA-binding domain"/>
    <property type="match status" value="1"/>
</dbReference>
<evidence type="ECO:0000313" key="7">
    <source>
        <dbReference type="EMBL" id="RIX45834.1"/>
    </source>
</evidence>
<dbReference type="SUPFAM" id="SSF88946">
    <property type="entry name" value="Sigma2 domain of RNA polymerase sigma factors"/>
    <property type="match status" value="1"/>
</dbReference>
<dbReference type="GO" id="GO:0006352">
    <property type="term" value="P:DNA-templated transcription initiation"/>
    <property type="evidence" value="ECO:0007669"/>
    <property type="project" value="InterPro"/>
</dbReference>
<feature type="domain" description="RNA polymerase sigma factor 70 region 4 type 2" evidence="6">
    <location>
        <begin position="125"/>
        <end position="171"/>
    </location>
</feature>
<dbReference type="InterPro" id="IPR013325">
    <property type="entry name" value="RNA_pol_sigma_r2"/>
</dbReference>
<dbReference type="SUPFAM" id="SSF88659">
    <property type="entry name" value="Sigma3 and sigma4 domains of RNA polymerase sigma factors"/>
    <property type="match status" value="1"/>
</dbReference>
<dbReference type="RefSeq" id="WP_119603228.1">
    <property type="nucleotide sequence ID" value="NZ_QXQA01000032.1"/>
</dbReference>
<dbReference type="GO" id="GO:0003677">
    <property type="term" value="F:DNA binding"/>
    <property type="evidence" value="ECO:0007669"/>
    <property type="project" value="InterPro"/>
</dbReference>
<accession>A0A3A1ULU1</accession>
<dbReference type="NCBIfam" id="TIGR02937">
    <property type="entry name" value="sigma70-ECF"/>
    <property type="match status" value="1"/>
</dbReference>
<keyword evidence="3" id="KW-0731">Sigma factor</keyword>
<dbReference type="OrthoDB" id="9794508at2"/>
<reference evidence="7 8" key="1">
    <citation type="submission" date="2018-09" db="EMBL/GenBank/DDBJ databases">
        <title>Paenibacillus aracenensis nov. sp. isolated from a cave in southern Spain.</title>
        <authorList>
            <person name="Jurado V."/>
            <person name="Gutierrez-Patricio S."/>
            <person name="Gonzalez-Pimentel J.L."/>
            <person name="Miller A.Z."/>
            <person name="Laiz L."/>
            <person name="Saiz-Jimenez C."/>
        </authorList>
    </citation>
    <scope>NUCLEOTIDE SEQUENCE [LARGE SCALE GENOMIC DNA]</scope>
    <source>
        <strain evidence="7 8">DSM 22867</strain>
    </source>
</reference>
<name>A0A3A1ULU1_9BACL</name>
<feature type="domain" description="RNA polymerase sigma-70 region 2" evidence="5">
    <location>
        <begin position="23"/>
        <end position="84"/>
    </location>
</feature>
<dbReference type="InterPro" id="IPR013324">
    <property type="entry name" value="RNA_pol_sigma_r3/r4-like"/>
</dbReference>
<dbReference type="InterPro" id="IPR007627">
    <property type="entry name" value="RNA_pol_sigma70_r2"/>
</dbReference>
<comment type="similarity">
    <text evidence="1">Belongs to the sigma-70 factor family. ECF subfamily.</text>
</comment>
<keyword evidence="2" id="KW-0805">Transcription regulation</keyword>
<evidence type="ECO:0000313" key="8">
    <source>
        <dbReference type="Proteomes" id="UP000266482"/>
    </source>
</evidence>
<comment type="caution">
    <text evidence="7">The sequence shown here is derived from an EMBL/GenBank/DDBJ whole genome shotgun (WGS) entry which is preliminary data.</text>
</comment>
<evidence type="ECO:0000256" key="3">
    <source>
        <dbReference type="ARBA" id="ARBA00023082"/>
    </source>
</evidence>
<dbReference type="CDD" id="cd06171">
    <property type="entry name" value="Sigma70_r4"/>
    <property type="match status" value="1"/>
</dbReference>
<organism evidence="7 8">
    <name type="scientific">Paenibacillus nanensis</name>
    <dbReference type="NCBI Taxonomy" id="393251"/>
    <lineage>
        <taxon>Bacteria</taxon>
        <taxon>Bacillati</taxon>
        <taxon>Bacillota</taxon>
        <taxon>Bacilli</taxon>
        <taxon>Bacillales</taxon>
        <taxon>Paenibacillaceae</taxon>
        <taxon>Paenibacillus</taxon>
    </lineage>
</organism>
<keyword evidence="8" id="KW-1185">Reference proteome</keyword>
<dbReference type="GO" id="GO:0016987">
    <property type="term" value="F:sigma factor activity"/>
    <property type="evidence" value="ECO:0007669"/>
    <property type="project" value="UniProtKB-KW"/>
</dbReference>
<evidence type="ECO:0000256" key="1">
    <source>
        <dbReference type="ARBA" id="ARBA00010641"/>
    </source>
</evidence>
<dbReference type="Gene3D" id="1.10.1740.10">
    <property type="match status" value="1"/>
</dbReference>
<dbReference type="Pfam" id="PF04542">
    <property type="entry name" value="Sigma70_r2"/>
    <property type="match status" value="1"/>
</dbReference>
<dbReference type="Pfam" id="PF08281">
    <property type="entry name" value="Sigma70_r4_2"/>
    <property type="match status" value="1"/>
</dbReference>
<evidence type="ECO:0000256" key="2">
    <source>
        <dbReference type="ARBA" id="ARBA00023015"/>
    </source>
</evidence>
<proteinExistence type="inferred from homology"/>
<dbReference type="PANTHER" id="PTHR43133:SF60">
    <property type="entry name" value="RNA POLYMERASE SIGMA FACTOR SIGV"/>
    <property type="match status" value="1"/>
</dbReference>
<dbReference type="InterPro" id="IPR014284">
    <property type="entry name" value="RNA_pol_sigma-70_dom"/>
</dbReference>
<protein>
    <submittedName>
        <fullName evidence="7">Sigma-70 family RNA polymerase sigma factor</fullName>
    </submittedName>
</protein>
<dbReference type="AlphaFoldDB" id="A0A3A1ULU1"/>
<dbReference type="EMBL" id="QXQA01000032">
    <property type="protein sequence ID" value="RIX45834.1"/>
    <property type="molecule type" value="Genomic_DNA"/>
</dbReference>
<dbReference type="InterPro" id="IPR013249">
    <property type="entry name" value="RNA_pol_sigma70_r4_t2"/>
</dbReference>
<evidence type="ECO:0000259" key="5">
    <source>
        <dbReference type="Pfam" id="PF04542"/>
    </source>
</evidence>
<evidence type="ECO:0000259" key="6">
    <source>
        <dbReference type="Pfam" id="PF08281"/>
    </source>
</evidence>
<gene>
    <name evidence="7" type="ORF">D3P08_26950</name>
</gene>
<keyword evidence="4" id="KW-0804">Transcription</keyword>
<evidence type="ECO:0000256" key="4">
    <source>
        <dbReference type="ARBA" id="ARBA00023163"/>
    </source>
</evidence>
<dbReference type="InterPro" id="IPR036388">
    <property type="entry name" value="WH-like_DNA-bd_sf"/>
</dbReference>
<sequence>MKPAGLKNKDNYSNDPAEALEQLMDSYGTIVLRTAFFYMGDRHLAEDISQEVFLRAYRNWPSFRGESTVKTWLTTITVNVCRDKMGVRMFTEQPTDPSRVDHGRTISVEEEALRRMEKSEVLQHVLRLPLPYQEALYLYYYMDFSTSEIAKMTSSPEGTVRNRLYRAREALAREMKKGEETSSDRLGS</sequence>